<dbReference type="InterPro" id="IPR045897">
    <property type="entry name" value="BPI/LBP_pln"/>
</dbReference>
<feature type="signal peptide" evidence="1">
    <location>
        <begin position="1"/>
        <end position="26"/>
    </location>
</feature>
<reference evidence="4" key="2">
    <citation type="submission" date="2008-12" db="EMBL/GenBank/DDBJ databases">
        <title>Improved gene annotation of the rice (Oryza sativa) genomes.</title>
        <authorList>
            <person name="Wang J."/>
            <person name="Li R."/>
            <person name="Fan W."/>
            <person name="Huang Q."/>
            <person name="Zhang J."/>
            <person name="Zhou Y."/>
            <person name="Hu Y."/>
            <person name="Zi S."/>
            <person name="Li J."/>
            <person name="Ni P."/>
            <person name="Zheng H."/>
            <person name="Zhang Y."/>
            <person name="Zhao M."/>
            <person name="Hao Q."/>
            <person name="McDermott J."/>
            <person name="Samudrala R."/>
            <person name="Kristiansen K."/>
            <person name="Wong G.K.-S."/>
        </authorList>
    </citation>
    <scope>NUCLEOTIDE SEQUENCE</scope>
</reference>
<dbReference type="PANTHER" id="PTHR46801">
    <property type="entry name" value="OS06G0309200 PROTEIN"/>
    <property type="match status" value="1"/>
</dbReference>
<gene>
    <name evidence="4" type="ORF">OsJ_29794</name>
</gene>
<dbReference type="AlphaFoldDB" id="B9G481"/>
<evidence type="ECO:0000256" key="1">
    <source>
        <dbReference type="SAM" id="SignalP"/>
    </source>
</evidence>
<dbReference type="SMART" id="SM00329">
    <property type="entry name" value="BPI2"/>
    <property type="match status" value="1"/>
</dbReference>
<feature type="domain" description="Lipid-binding serum glycoprotein N-terminal" evidence="2">
    <location>
        <begin position="34"/>
        <end position="257"/>
    </location>
</feature>
<evidence type="ECO:0000259" key="3">
    <source>
        <dbReference type="SMART" id="SM00329"/>
    </source>
</evidence>
<keyword evidence="1" id="KW-0732">Signal</keyword>
<dbReference type="Gene3D" id="3.15.20.10">
    <property type="entry name" value="Bactericidal permeability-increasing protein, domain 2"/>
    <property type="match status" value="2"/>
</dbReference>
<dbReference type="EMBL" id="CM000146">
    <property type="protein sequence ID" value="EEE69929.1"/>
    <property type="molecule type" value="Genomic_DNA"/>
</dbReference>
<dbReference type="PANTHER" id="PTHR46801:SF5">
    <property type="entry name" value="OS09G0482720 PROTEIN"/>
    <property type="match status" value="1"/>
</dbReference>
<sequence>MAAAAAPLPTLPLLLLLLTFLSAASASPHISAVISQSGLDFVKDLLVSRAAEAIVPLEVPDIERSVSIPVIGTVDMVASGIVLHGVAVDDSTVAVGDDGIVVAASLSSVNLTMGWSYSYSAWVVTISDSGNASIQVDGMDVGISMGMKNQNGSLKLFVTECGCNMKSLDISLNGGASWFYQGFVDGFSNHIRSSVENAITKKIMEGASKLDSFLGSLPKKIDVDSIAAMNVTFVSDPLFKSSSVEFDIDGLFIPSDKTAVSRHMHFRGVKYVPPLGSSSKMLWISLDEDVFNSVSALYFKAGSLQRMVDKIPDQLFLNTASWRFLIPRLYQKYPNDDMLLNISATSPPSVRINVGRIDAAVDLDVTVNVLDFDEIVPVACISVAGSLQRMVDKIPDQLFLNTASWRFLIPRLYQKYPNDDMLLNISATSPPSVRINVGRIDAAVDLDVTVNVLDFDEIVPVACISVSVTVSGAAVVSGNNLAGRVELDYFSFTLKWSKVGKLHTFIVQSVMQILLKKLFVPYVNSYLKRGFPLPIIKGFSISDAYILTSQSRIIVSSDVAFIGGHTPYLSQ</sequence>
<feature type="chain" id="PRO_5002884312" description="Lipid-binding serum glycoprotein C-terminal domain-containing protein" evidence="1">
    <location>
        <begin position="27"/>
        <end position="571"/>
    </location>
</feature>
<reference evidence="4" key="1">
    <citation type="journal article" date="2005" name="PLoS Biol.">
        <title>The genomes of Oryza sativa: a history of duplications.</title>
        <authorList>
            <person name="Yu J."/>
            <person name="Wang J."/>
            <person name="Lin W."/>
            <person name="Li S."/>
            <person name="Li H."/>
            <person name="Zhou J."/>
            <person name="Ni P."/>
            <person name="Dong W."/>
            <person name="Hu S."/>
            <person name="Zeng C."/>
            <person name="Zhang J."/>
            <person name="Zhang Y."/>
            <person name="Li R."/>
            <person name="Xu Z."/>
            <person name="Li S."/>
            <person name="Li X."/>
            <person name="Zheng H."/>
            <person name="Cong L."/>
            <person name="Lin L."/>
            <person name="Yin J."/>
            <person name="Geng J."/>
            <person name="Li G."/>
            <person name="Shi J."/>
            <person name="Liu J."/>
            <person name="Lv H."/>
            <person name="Li J."/>
            <person name="Wang J."/>
            <person name="Deng Y."/>
            <person name="Ran L."/>
            <person name="Shi X."/>
            <person name="Wang X."/>
            <person name="Wu Q."/>
            <person name="Li C."/>
            <person name="Ren X."/>
            <person name="Wang J."/>
            <person name="Wang X."/>
            <person name="Li D."/>
            <person name="Liu D."/>
            <person name="Zhang X."/>
            <person name="Ji Z."/>
            <person name="Zhao W."/>
            <person name="Sun Y."/>
            <person name="Zhang Z."/>
            <person name="Bao J."/>
            <person name="Han Y."/>
            <person name="Dong L."/>
            <person name="Ji J."/>
            <person name="Chen P."/>
            <person name="Wu S."/>
            <person name="Liu J."/>
            <person name="Xiao Y."/>
            <person name="Bu D."/>
            <person name="Tan J."/>
            <person name="Yang L."/>
            <person name="Ye C."/>
            <person name="Zhang J."/>
            <person name="Xu J."/>
            <person name="Zhou Y."/>
            <person name="Yu Y."/>
            <person name="Zhang B."/>
            <person name="Zhuang S."/>
            <person name="Wei H."/>
            <person name="Liu B."/>
            <person name="Lei M."/>
            <person name="Yu H."/>
            <person name="Li Y."/>
            <person name="Xu H."/>
            <person name="Wei S."/>
            <person name="He X."/>
            <person name="Fang L."/>
            <person name="Zhang Z."/>
            <person name="Zhang Y."/>
            <person name="Huang X."/>
            <person name="Su Z."/>
            <person name="Tong W."/>
            <person name="Li J."/>
            <person name="Tong Z."/>
            <person name="Li S."/>
            <person name="Ye J."/>
            <person name="Wang L."/>
            <person name="Fang L."/>
            <person name="Lei T."/>
            <person name="Chen C."/>
            <person name="Chen H."/>
            <person name="Xu Z."/>
            <person name="Li H."/>
            <person name="Huang H."/>
            <person name="Zhang F."/>
            <person name="Xu H."/>
            <person name="Li N."/>
            <person name="Zhao C."/>
            <person name="Li S."/>
            <person name="Dong L."/>
            <person name="Huang Y."/>
            <person name="Li L."/>
            <person name="Xi Y."/>
            <person name="Qi Q."/>
            <person name="Li W."/>
            <person name="Zhang B."/>
            <person name="Hu W."/>
            <person name="Zhang Y."/>
            <person name="Tian X."/>
            <person name="Jiao Y."/>
            <person name="Liang X."/>
            <person name="Jin J."/>
            <person name="Gao L."/>
            <person name="Zheng W."/>
            <person name="Hao B."/>
            <person name="Liu S."/>
            <person name="Wang W."/>
            <person name="Yuan L."/>
            <person name="Cao M."/>
            <person name="McDermott J."/>
            <person name="Samudrala R."/>
            <person name="Wang J."/>
            <person name="Wong G.K."/>
            <person name="Yang H."/>
        </authorList>
    </citation>
    <scope>NUCLEOTIDE SEQUENCE [LARGE SCALE GENOMIC DNA]</scope>
</reference>
<accession>B9G481</accession>
<dbReference type="Proteomes" id="UP000007752">
    <property type="component" value="Chromosome 9"/>
</dbReference>
<dbReference type="InterPro" id="IPR017943">
    <property type="entry name" value="Bactericidal_perm-incr_a/b_dom"/>
</dbReference>
<dbReference type="SMART" id="SM00328">
    <property type="entry name" value="BPI1"/>
    <property type="match status" value="1"/>
</dbReference>
<protein>
    <recommendedName>
        <fullName evidence="5">Lipid-binding serum glycoprotein C-terminal domain-containing protein</fullName>
    </recommendedName>
</protein>
<dbReference type="Gene3D" id="3.15.10.10">
    <property type="entry name" value="Bactericidal permeability-increasing protein, domain 1"/>
    <property type="match status" value="1"/>
</dbReference>
<feature type="domain" description="Lipid-binding serum glycoprotein C-terminal" evidence="3">
    <location>
        <begin position="276"/>
        <end position="557"/>
    </location>
</feature>
<name>B9G481_ORYSJ</name>
<dbReference type="SUPFAM" id="SSF55394">
    <property type="entry name" value="Bactericidal permeability-increasing protein, BPI"/>
    <property type="match status" value="3"/>
</dbReference>
<evidence type="ECO:0008006" key="5">
    <source>
        <dbReference type="Google" id="ProtNLM"/>
    </source>
</evidence>
<organism evidence="4">
    <name type="scientific">Oryza sativa subsp. japonica</name>
    <name type="common">Rice</name>
    <dbReference type="NCBI Taxonomy" id="39947"/>
    <lineage>
        <taxon>Eukaryota</taxon>
        <taxon>Viridiplantae</taxon>
        <taxon>Streptophyta</taxon>
        <taxon>Embryophyta</taxon>
        <taxon>Tracheophyta</taxon>
        <taxon>Spermatophyta</taxon>
        <taxon>Magnoliopsida</taxon>
        <taxon>Liliopsida</taxon>
        <taxon>Poales</taxon>
        <taxon>Poaceae</taxon>
        <taxon>BOP clade</taxon>
        <taxon>Oryzoideae</taxon>
        <taxon>Oryzeae</taxon>
        <taxon>Oryzinae</taxon>
        <taxon>Oryza</taxon>
        <taxon>Oryza sativa</taxon>
    </lineage>
</organism>
<dbReference type="InterPro" id="IPR001124">
    <property type="entry name" value="Lipid-bd_serum_glycop_C"/>
</dbReference>
<dbReference type="InterPro" id="IPR017942">
    <property type="entry name" value="Lipid-bd_serum_glycop_N"/>
</dbReference>
<dbReference type="GO" id="GO:0008289">
    <property type="term" value="F:lipid binding"/>
    <property type="evidence" value="ECO:0007669"/>
    <property type="project" value="InterPro"/>
</dbReference>
<proteinExistence type="predicted"/>
<evidence type="ECO:0000259" key="2">
    <source>
        <dbReference type="SMART" id="SM00328"/>
    </source>
</evidence>
<evidence type="ECO:0000313" key="4">
    <source>
        <dbReference type="EMBL" id="EEE69929.1"/>
    </source>
</evidence>
<dbReference type="Pfam" id="PF02886">
    <property type="entry name" value="LBP_BPI_CETP_C"/>
    <property type="match status" value="2"/>
</dbReference>
<dbReference type="Pfam" id="PF01273">
    <property type="entry name" value="LBP_BPI_CETP"/>
    <property type="match status" value="1"/>
</dbReference>